<proteinExistence type="predicted"/>
<protein>
    <submittedName>
        <fullName evidence="1">Uncharacterized protein</fullName>
    </submittedName>
</protein>
<dbReference type="EMBL" id="JBBPBM010000001">
    <property type="protein sequence ID" value="KAK8601413.1"/>
    <property type="molecule type" value="Genomic_DNA"/>
</dbReference>
<evidence type="ECO:0000313" key="1">
    <source>
        <dbReference type="EMBL" id="KAK8601413.1"/>
    </source>
</evidence>
<keyword evidence="2" id="KW-1185">Reference proteome</keyword>
<comment type="caution">
    <text evidence="1">The sequence shown here is derived from an EMBL/GenBank/DDBJ whole genome shotgun (WGS) entry which is preliminary data.</text>
</comment>
<name>A0ABR2GEW3_9ROSI</name>
<gene>
    <name evidence="1" type="ORF">V6N12_051248</name>
</gene>
<organism evidence="1 2">
    <name type="scientific">Hibiscus sabdariffa</name>
    <name type="common">roselle</name>
    <dbReference type="NCBI Taxonomy" id="183260"/>
    <lineage>
        <taxon>Eukaryota</taxon>
        <taxon>Viridiplantae</taxon>
        <taxon>Streptophyta</taxon>
        <taxon>Embryophyta</taxon>
        <taxon>Tracheophyta</taxon>
        <taxon>Spermatophyta</taxon>
        <taxon>Magnoliopsida</taxon>
        <taxon>eudicotyledons</taxon>
        <taxon>Gunneridae</taxon>
        <taxon>Pentapetalae</taxon>
        <taxon>rosids</taxon>
        <taxon>malvids</taxon>
        <taxon>Malvales</taxon>
        <taxon>Malvaceae</taxon>
        <taxon>Malvoideae</taxon>
        <taxon>Hibiscus</taxon>
    </lineage>
</organism>
<accession>A0ABR2GEW3</accession>
<evidence type="ECO:0000313" key="2">
    <source>
        <dbReference type="Proteomes" id="UP001472677"/>
    </source>
</evidence>
<sequence>MWKAFNATVVDRERNGVANKLVSLGRQQTLEGVFFTVPPGAVADLVDYEQRRREECLLVTEPTSSTCRRIDPGG</sequence>
<dbReference type="Proteomes" id="UP001472677">
    <property type="component" value="Unassembled WGS sequence"/>
</dbReference>
<reference evidence="1 2" key="1">
    <citation type="journal article" date="2024" name="G3 (Bethesda)">
        <title>Genome assembly of Hibiscus sabdariffa L. provides insights into metabolisms of medicinal natural products.</title>
        <authorList>
            <person name="Kim T."/>
        </authorList>
    </citation>
    <scope>NUCLEOTIDE SEQUENCE [LARGE SCALE GENOMIC DNA]</scope>
    <source>
        <strain evidence="1">TK-2024</strain>
        <tissue evidence="1">Old leaves</tissue>
    </source>
</reference>